<organism evidence="1 2">
    <name type="scientific">Thermodesulfovibrio yellowstonii</name>
    <dbReference type="NCBI Taxonomy" id="28262"/>
    <lineage>
        <taxon>Bacteria</taxon>
        <taxon>Pseudomonadati</taxon>
        <taxon>Nitrospirota</taxon>
        <taxon>Thermodesulfovibrionia</taxon>
        <taxon>Thermodesulfovibrionales</taxon>
        <taxon>Thermodesulfovibrionaceae</taxon>
        <taxon>Thermodesulfovibrio</taxon>
    </lineage>
</organism>
<reference evidence="1" key="1">
    <citation type="submission" date="2022-12" db="EMBL/GenBank/DDBJ databases">
        <title>Reference genome sequencing for broad-spectrum identification of bacterial and archaeal isolates by mass spectrometry.</title>
        <authorList>
            <person name="Sekiguchi Y."/>
            <person name="Tourlousse D.M."/>
        </authorList>
    </citation>
    <scope>NUCLEOTIDE SEQUENCE</scope>
    <source>
        <strain evidence="1">TSL-P1</strain>
    </source>
</reference>
<gene>
    <name evidence="1" type="ORF">TISLANDTSLP1_12120</name>
</gene>
<name>A0A9W6GGJ5_9BACT</name>
<dbReference type="EMBL" id="BSDX01000001">
    <property type="protein sequence ID" value="GLI53519.1"/>
    <property type="molecule type" value="Genomic_DNA"/>
</dbReference>
<keyword evidence="2" id="KW-1185">Reference proteome</keyword>
<proteinExistence type="predicted"/>
<evidence type="ECO:0000313" key="2">
    <source>
        <dbReference type="Proteomes" id="UP001144297"/>
    </source>
</evidence>
<evidence type="ECO:0000313" key="1">
    <source>
        <dbReference type="EMBL" id="GLI53519.1"/>
    </source>
</evidence>
<comment type="caution">
    <text evidence="1">The sequence shown here is derived from an EMBL/GenBank/DDBJ whole genome shotgun (WGS) entry which is preliminary data.</text>
</comment>
<dbReference type="AlphaFoldDB" id="A0A9W6GGJ5"/>
<accession>A0A9W6GGJ5</accession>
<sequence length="85" mass="9979">MVFRFFNEKRNLISKGYYEAKARGLSLLNVEETQREQNGMEQRSFLFTRASNPSNLKNSSLLLLRFMEIPYSAYALFGMTVKKEE</sequence>
<protein>
    <submittedName>
        <fullName evidence="1">Uncharacterized protein</fullName>
    </submittedName>
</protein>
<dbReference type="Proteomes" id="UP001144297">
    <property type="component" value="Unassembled WGS sequence"/>
</dbReference>